<feature type="non-terminal residue" evidence="1">
    <location>
        <position position="67"/>
    </location>
</feature>
<reference evidence="1" key="1">
    <citation type="submission" date="2022-05" db="EMBL/GenBank/DDBJ databases">
        <title>Chromosome-level genome of Chaenocephalus aceratus.</title>
        <authorList>
            <person name="Park H."/>
        </authorList>
    </citation>
    <scope>NUCLEOTIDE SEQUENCE</scope>
    <source>
        <strain evidence="1">KU_202001</strain>
    </source>
</reference>
<evidence type="ECO:0000313" key="1">
    <source>
        <dbReference type="EMBL" id="KAI4802414.1"/>
    </source>
</evidence>
<comment type="caution">
    <text evidence="1">The sequence shown here is derived from an EMBL/GenBank/DDBJ whole genome shotgun (WGS) entry which is preliminary data.</text>
</comment>
<name>A0ACB9VR72_CHAAC</name>
<evidence type="ECO:0000313" key="2">
    <source>
        <dbReference type="Proteomes" id="UP001057452"/>
    </source>
</evidence>
<gene>
    <name evidence="1" type="ORF">KUCAC02_020251</name>
</gene>
<proteinExistence type="predicted"/>
<protein>
    <submittedName>
        <fullName evidence="1">Uncharacterized protein</fullName>
    </submittedName>
</protein>
<sequence>RCPAAVTDSVAASLLSVPTVGQANGDNKATPPSLACSSKATSGPRQGEQSGGGVRDWPERLSSHNGE</sequence>
<keyword evidence="2" id="KW-1185">Reference proteome</keyword>
<feature type="non-terminal residue" evidence="1">
    <location>
        <position position="1"/>
    </location>
</feature>
<accession>A0ACB9VR72</accession>
<dbReference type="Proteomes" id="UP001057452">
    <property type="component" value="Chromosome 24"/>
</dbReference>
<dbReference type="EMBL" id="CM043808">
    <property type="protein sequence ID" value="KAI4802414.1"/>
    <property type="molecule type" value="Genomic_DNA"/>
</dbReference>
<organism evidence="1 2">
    <name type="scientific">Chaenocephalus aceratus</name>
    <name type="common">Blackfin icefish</name>
    <name type="synonym">Chaenichthys aceratus</name>
    <dbReference type="NCBI Taxonomy" id="36190"/>
    <lineage>
        <taxon>Eukaryota</taxon>
        <taxon>Metazoa</taxon>
        <taxon>Chordata</taxon>
        <taxon>Craniata</taxon>
        <taxon>Vertebrata</taxon>
        <taxon>Euteleostomi</taxon>
        <taxon>Actinopterygii</taxon>
        <taxon>Neopterygii</taxon>
        <taxon>Teleostei</taxon>
        <taxon>Neoteleostei</taxon>
        <taxon>Acanthomorphata</taxon>
        <taxon>Eupercaria</taxon>
        <taxon>Perciformes</taxon>
        <taxon>Notothenioidei</taxon>
        <taxon>Channichthyidae</taxon>
        <taxon>Chaenocephalus</taxon>
    </lineage>
</organism>